<sequence length="348" mass="38753">MDTSGLPVPDAIHPLLEQLQEALVLEVKYQPNLPLPNISQNDDITIGARDGSAHVLRCLKVWYDLPSDVFFVAINLMDRFLTKMKARPKYMACISVSAFHIATVQLAQSLDADHLVSISQCKCTGGDLKRMSEVIRNKLEWAPGTQPVTSLTFLRLFNAMFLAIASQLGLGDMYTSIVTESELLLRLEMVACDGNCASLKSSEVALVLLCTYLDGAVNRLDTNTDIPISTTAISSSSTINTSVTSRHQMLRLLDFAIELQKICKISDTSFFSTHEAVGAVLSKYNAQEQTPHRQRLIWRLSSRTARLLRPTDKFTSVLPVIAEHTPVPSPSKIRKNRKFGRRHGNKRR</sequence>
<dbReference type="InterPro" id="IPR036915">
    <property type="entry name" value="Cyclin-like_sf"/>
</dbReference>
<dbReference type="CTD" id="43724"/>
<dbReference type="OrthoDB" id="769138at2759"/>
<organism evidence="3 4">
    <name type="scientific">Bombus terrestris</name>
    <name type="common">Buff-tailed bumblebee</name>
    <name type="synonym">Apis terrestris</name>
    <dbReference type="NCBI Taxonomy" id="30195"/>
    <lineage>
        <taxon>Eukaryota</taxon>
        <taxon>Metazoa</taxon>
        <taxon>Ecdysozoa</taxon>
        <taxon>Arthropoda</taxon>
        <taxon>Hexapoda</taxon>
        <taxon>Insecta</taxon>
        <taxon>Pterygota</taxon>
        <taxon>Neoptera</taxon>
        <taxon>Endopterygota</taxon>
        <taxon>Hymenoptera</taxon>
        <taxon>Apocrita</taxon>
        <taxon>Aculeata</taxon>
        <taxon>Apoidea</taxon>
        <taxon>Anthophila</taxon>
        <taxon>Apidae</taxon>
        <taxon>Bombus</taxon>
        <taxon>Bombus</taxon>
    </lineage>
</organism>
<feature type="compositionally biased region" description="Basic residues" evidence="1">
    <location>
        <begin position="332"/>
        <end position="348"/>
    </location>
</feature>
<protein>
    <submittedName>
        <fullName evidence="4 5">Cyclin G</fullName>
    </submittedName>
</protein>
<dbReference type="RefSeq" id="XP_012173665.1">
    <property type="nucleotide sequence ID" value="XM_012318275.3"/>
</dbReference>
<evidence type="ECO:0000313" key="4">
    <source>
        <dbReference type="RefSeq" id="XP_003402108.1"/>
    </source>
</evidence>
<feature type="domain" description="Cyclin N-terminal" evidence="2">
    <location>
        <begin position="36"/>
        <end position="141"/>
    </location>
</feature>
<name>A0A9B0F6L4_BOMTE</name>
<evidence type="ECO:0000313" key="3">
    <source>
        <dbReference type="Proteomes" id="UP000835206"/>
    </source>
</evidence>
<dbReference type="FunFam" id="1.10.472.10:FF:000006">
    <property type="entry name" value="Cyclin I"/>
    <property type="match status" value="1"/>
</dbReference>
<dbReference type="Proteomes" id="UP000835206">
    <property type="component" value="Chromosome 18"/>
</dbReference>
<dbReference type="GeneID" id="100652061"/>
<dbReference type="InterPro" id="IPR006671">
    <property type="entry name" value="Cyclin_N"/>
</dbReference>
<dbReference type="KEGG" id="bter:100652061"/>
<gene>
    <name evidence="4 5" type="primary">LOC100652061</name>
</gene>
<dbReference type="RefSeq" id="XP_003402108.1">
    <property type="nucleotide sequence ID" value="XM_003402060.4"/>
</dbReference>
<keyword evidence="3" id="KW-1185">Reference proteome</keyword>
<feature type="region of interest" description="Disordered" evidence="1">
    <location>
        <begin position="325"/>
        <end position="348"/>
    </location>
</feature>
<evidence type="ECO:0000259" key="2">
    <source>
        <dbReference type="Pfam" id="PF00134"/>
    </source>
</evidence>
<accession>A0A9B0F6L4</accession>
<proteinExistence type="predicted"/>
<evidence type="ECO:0000256" key="1">
    <source>
        <dbReference type="SAM" id="MobiDB-lite"/>
    </source>
</evidence>
<dbReference type="SUPFAM" id="SSF47954">
    <property type="entry name" value="Cyclin-like"/>
    <property type="match status" value="1"/>
</dbReference>
<dbReference type="Pfam" id="PF00134">
    <property type="entry name" value="Cyclin_N"/>
    <property type="match status" value="1"/>
</dbReference>
<reference evidence="4 5" key="1">
    <citation type="submission" date="2025-04" db="UniProtKB">
        <authorList>
            <consortium name="RefSeq"/>
        </authorList>
    </citation>
    <scope>IDENTIFICATION</scope>
</reference>
<evidence type="ECO:0000313" key="5">
    <source>
        <dbReference type="RefSeq" id="XP_012173665.1"/>
    </source>
</evidence>
<dbReference type="AlphaFoldDB" id="A0A9B0F6L4"/>
<dbReference type="Gene3D" id="1.10.472.10">
    <property type="entry name" value="Cyclin-like"/>
    <property type="match status" value="1"/>
</dbReference>